<organism evidence="2 3">
    <name type="scientific">Lupinus albus</name>
    <name type="common">White lupine</name>
    <name type="synonym">Lupinus termis</name>
    <dbReference type="NCBI Taxonomy" id="3870"/>
    <lineage>
        <taxon>Eukaryota</taxon>
        <taxon>Viridiplantae</taxon>
        <taxon>Streptophyta</taxon>
        <taxon>Embryophyta</taxon>
        <taxon>Tracheophyta</taxon>
        <taxon>Spermatophyta</taxon>
        <taxon>Magnoliopsida</taxon>
        <taxon>eudicotyledons</taxon>
        <taxon>Gunneridae</taxon>
        <taxon>Pentapetalae</taxon>
        <taxon>rosids</taxon>
        <taxon>fabids</taxon>
        <taxon>Fabales</taxon>
        <taxon>Fabaceae</taxon>
        <taxon>Papilionoideae</taxon>
        <taxon>50 kb inversion clade</taxon>
        <taxon>genistoids sensu lato</taxon>
        <taxon>core genistoids</taxon>
        <taxon>Genisteae</taxon>
        <taxon>Lupinus</taxon>
    </lineage>
</organism>
<dbReference type="OrthoDB" id="846389at2759"/>
<keyword evidence="2" id="KW-0808">Transferase</keyword>
<protein>
    <submittedName>
        <fullName evidence="2">Putative reverse transcriptase zinc-binding domain-containing protein</fullName>
    </submittedName>
</protein>
<dbReference type="Pfam" id="PF13966">
    <property type="entry name" value="zf-RVT"/>
    <property type="match status" value="1"/>
</dbReference>
<evidence type="ECO:0000313" key="3">
    <source>
        <dbReference type="Proteomes" id="UP000447434"/>
    </source>
</evidence>
<feature type="domain" description="Reverse transcriptase zinc-binding" evidence="1">
    <location>
        <begin position="21"/>
        <end position="90"/>
    </location>
</feature>
<keyword evidence="2" id="KW-0548">Nucleotidyltransferase</keyword>
<dbReference type="AlphaFoldDB" id="A0A6A4PNS2"/>
<evidence type="ECO:0000313" key="2">
    <source>
        <dbReference type="EMBL" id="KAE9603128.1"/>
    </source>
</evidence>
<gene>
    <name evidence="2" type="ORF">Lalb_Chr12g0207161</name>
</gene>
<accession>A0A6A4PNS2</accession>
<name>A0A6A4PNS2_LUPAL</name>
<keyword evidence="2" id="KW-0695">RNA-directed DNA polymerase</keyword>
<dbReference type="GO" id="GO:0003964">
    <property type="term" value="F:RNA-directed DNA polymerase activity"/>
    <property type="evidence" value="ECO:0007669"/>
    <property type="project" value="UniProtKB-KW"/>
</dbReference>
<dbReference type="Proteomes" id="UP000447434">
    <property type="component" value="Chromosome 12"/>
</dbReference>
<dbReference type="InterPro" id="IPR026960">
    <property type="entry name" value="RVT-Znf"/>
</dbReference>
<dbReference type="EMBL" id="WOCE01000012">
    <property type="protein sequence ID" value="KAE9603128.1"/>
    <property type="molecule type" value="Genomic_DNA"/>
</dbReference>
<reference evidence="3" key="1">
    <citation type="journal article" date="2020" name="Nat. Commun.">
        <title>Genome sequence of the cluster root forming white lupin.</title>
        <authorList>
            <person name="Hufnagel B."/>
            <person name="Marques A."/>
            <person name="Soriano A."/>
            <person name="Marques L."/>
            <person name="Divol F."/>
            <person name="Doumas P."/>
            <person name="Sallet E."/>
            <person name="Mancinotti D."/>
            <person name="Carrere S."/>
            <person name="Marande W."/>
            <person name="Arribat S."/>
            <person name="Keller J."/>
            <person name="Huneau C."/>
            <person name="Blein T."/>
            <person name="Aime D."/>
            <person name="Laguerre M."/>
            <person name="Taylor J."/>
            <person name="Schubert V."/>
            <person name="Nelson M."/>
            <person name="Geu-Flores F."/>
            <person name="Crespi M."/>
            <person name="Gallardo-Guerrero K."/>
            <person name="Delaux P.-M."/>
            <person name="Salse J."/>
            <person name="Berges H."/>
            <person name="Guyot R."/>
            <person name="Gouzy J."/>
            <person name="Peret B."/>
        </authorList>
    </citation>
    <scope>NUCLEOTIDE SEQUENCE [LARGE SCALE GENOMIC DNA]</scope>
    <source>
        <strain evidence="3">cv. Amiga</strain>
    </source>
</reference>
<comment type="caution">
    <text evidence="2">The sequence shown here is derived from an EMBL/GenBank/DDBJ whole genome shotgun (WGS) entry which is preliminary data.</text>
</comment>
<proteinExistence type="predicted"/>
<sequence>MSSHNSGGWCWANNASWCYATNSRYLWLESNDVLISYSHWSWLWIILDPEKVKFLFWRSALNYLPTNSLRFRRKISTTPICGRCNTTIEDLSTPSEIAGTQLFFGVV</sequence>
<keyword evidence="3" id="KW-1185">Reference proteome</keyword>
<evidence type="ECO:0000259" key="1">
    <source>
        <dbReference type="Pfam" id="PF13966"/>
    </source>
</evidence>